<organism evidence="10 11">
    <name type="scientific">Oscillatoria acuminata PCC 6304</name>
    <dbReference type="NCBI Taxonomy" id="56110"/>
    <lineage>
        <taxon>Bacteria</taxon>
        <taxon>Bacillati</taxon>
        <taxon>Cyanobacteriota</taxon>
        <taxon>Cyanophyceae</taxon>
        <taxon>Oscillatoriophycideae</taxon>
        <taxon>Oscillatoriales</taxon>
        <taxon>Oscillatoriaceae</taxon>
        <taxon>Oscillatoria</taxon>
    </lineage>
</organism>
<dbReference type="InterPro" id="IPR001901">
    <property type="entry name" value="Translocase_SecE/Sec61-g"/>
</dbReference>
<dbReference type="STRING" id="56110.Oscil6304_5780"/>
<comment type="subunit">
    <text evidence="9">Component of the Sec protein translocase complex. Heterotrimer consisting of SecY, SecE and SecG subunits. The heterotrimers can form oligomers, although 1 heterotrimer is thought to be able to translocate proteins. Interacts with the ribosome. Interacts with SecDF, and other proteins may be involved. Interacts with SecA.</text>
</comment>
<dbReference type="InterPro" id="IPR038379">
    <property type="entry name" value="SecE_sf"/>
</dbReference>
<feature type="transmembrane region" description="Helical" evidence="9">
    <location>
        <begin position="60"/>
        <end position="81"/>
    </location>
</feature>
<protein>
    <recommendedName>
        <fullName evidence="9">Protein translocase subunit SecE</fullName>
    </recommendedName>
</protein>
<proteinExistence type="inferred from homology"/>
<evidence type="ECO:0000313" key="11">
    <source>
        <dbReference type="Proteomes" id="UP000010367"/>
    </source>
</evidence>
<dbReference type="HAMAP" id="MF_00422">
    <property type="entry name" value="SecE"/>
    <property type="match status" value="1"/>
</dbReference>
<dbReference type="PATRIC" id="fig|56110.3.peg.7096"/>
<sequence length="94" mass="10411">MKAVAKKELPVVAFSGRRKAIVAKKNEADQETASGFNPAEFFQETKEELAKVVWPSRQQVISESLAVLSMVALIASLIYFIDKFFGWAATQVFG</sequence>
<dbReference type="PANTHER" id="PTHR33910">
    <property type="entry name" value="PROTEIN TRANSLOCASE SUBUNIT SECE"/>
    <property type="match status" value="1"/>
</dbReference>
<evidence type="ECO:0000256" key="5">
    <source>
        <dbReference type="ARBA" id="ARBA00022927"/>
    </source>
</evidence>
<dbReference type="PROSITE" id="PS01067">
    <property type="entry name" value="SECE_SEC61G"/>
    <property type="match status" value="1"/>
</dbReference>
<dbReference type="GO" id="GO:0065002">
    <property type="term" value="P:intracellular protein transmembrane transport"/>
    <property type="evidence" value="ECO:0007669"/>
    <property type="project" value="UniProtKB-UniRule"/>
</dbReference>
<dbReference type="AlphaFoldDB" id="K9TQX4"/>
<keyword evidence="5 9" id="KW-0653">Protein transport</keyword>
<dbReference type="GO" id="GO:0008320">
    <property type="term" value="F:protein transmembrane transporter activity"/>
    <property type="evidence" value="ECO:0007669"/>
    <property type="project" value="UniProtKB-UniRule"/>
</dbReference>
<keyword evidence="9" id="KW-0793">Thylakoid</keyword>
<dbReference type="HOGENOM" id="CLU_113663_2_0_3"/>
<dbReference type="Pfam" id="PF00584">
    <property type="entry name" value="SecE"/>
    <property type="match status" value="1"/>
</dbReference>
<dbReference type="GO" id="GO:0031676">
    <property type="term" value="C:plasma membrane-derived thylakoid membrane"/>
    <property type="evidence" value="ECO:0007669"/>
    <property type="project" value="UniProtKB-SubCell"/>
</dbReference>
<dbReference type="eggNOG" id="COG0690">
    <property type="taxonomic scope" value="Bacteria"/>
</dbReference>
<evidence type="ECO:0000256" key="7">
    <source>
        <dbReference type="ARBA" id="ARBA00023010"/>
    </source>
</evidence>
<dbReference type="Gene3D" id="1.20.5.1030">
    <property type="entry name" value="Preprotein translocase secy subunit"/>
    <property type="match status" value="1"/>
</dbReference>
<dbReference type="PANTHER" id="PTHR33910:SF1">
    <property type="entry name" value="PROTEIN TRANSLOCASE SUBUNIT SECE"/>
    <property type="match status" value="1"/>
</dbReference>
<dbReference type="InParanoid" id="K9TQX4"/>
<keyword evidence="9" id="KW-0997">Cell inner membrane</keyword>
<comment type="function">
    <text evidence="9">Essential subunit of the Sec protein translocation channel SecYEG. Clamps together the 2 halves of SecY. May contact the channel plug during translocation.</text>
</comment>
<keyword evidence="8 9" id="KW-0472">Membrane</keyword>
<comment type="subcellular location">
    <subcellularLocation>
        <location evidence="9">Cell inner membrane</location>
        <topology evidence="9">Single-pass membrane protein</topology>
    </subcellularLocation>
    <subcellularLocation>
        <location evidence="9">Cellular thylakoid membrane</location>
        <topology evidence="9">Single-pass membrane protein</topology>
    </subcellularLocation>
    <subcellularLocation>
        <location evidence="1">Membrane</location>
    </subcellularLocation>
</comment>
<dbReference type="GO" id="GO:0009306">
    <property type="term" value="P:protein secretion"/>
    <property type="evidence" value="ECO:0007669"/>
    <property type="project" value="UniProtKB-UniRule"/>
</dbReference>
<evidence type="ECO:0000256" key="1">
    <source>
        <dbReference type="ARBA" id="ARBA00004370"/>
    </source>
</evidence>
<comment type="similarity">
    <text evidence="9">Belongs to the SecE/SEC61-gamma family.</text>
</comment>
<evidence type="ECO:0000256" key="3">
    <source>
        <dbReference type="ARBA" id="ARBA00022475"/>
    </source>
</evidence>
<keyword evidence="2 9" id="KW-0813">Transport</keyword>
<dbReference type="InterPro" id="IPR005807">
    <property type="entry name" value="SecE_bac"/>
</dbReference>
<evidence type="ECO:0000256" key="4">
    <source>
        <dbReference type="ARBA" id="ARBA00022692"/>
    </source>
</evidence>
<dbReference type="EMBL" id="CP003607">
    <property type="protein sequence ID" value="AFY85252.1"/>
    <property type="molecule type" value="Genomic_DNA"/>
</dbReference>
<keyword evidence="4 9" id="KW-0812">Transmembrane</keyword>
<evidence type="ECO:0000313" key="10">
    <source>
        <dbReference type="EMBL" id="AFY85252.1"/>
    </source>
</evidence>
<evidence type="ECO:0000256" key="9">
    <source>
        <dbReference type="HAMAP-Rule" id="MF_00422"/>
    </source>
</evidence>
<dbReference type="KEGG" id="oac:Oscil6304_5780"/>
<keyword evidence="7 9" id="KW-0811">Translocation</keyword>
<dbReference type="NCBIfam" id="TIGR00964">
    <property type="entry name" value="secE_bact"/>
    <property type="match status" value="1"/>
</dbReference>
<accession>K9TQX4</accession>
<dbReference type="GO" id="GO:0043952">
    <property type="term" value="P:protein transport by the Sec complex"/>
    <property type="evidence" value="ECO:0007669"/>
    <property type="project" value="UniProtKB-UniRule"/>
</dbReference>
<keyword evidence="11" id="KW-1185">Reference proteome</keyword>
<dbReference type="Proteomes" id="UP000010367">
    <property type="component" value="Chromosome"/>
</dbReference>
<evidence type="ECO:0000256" key="6">
    <source>
        <dbReference type="ARBA" id="ARBA00022989"/>
    </source>
</evidence>
<keyword evidence="6 9" id="KW-1133">Transmembrane helix</keyword>
<keyword evidence="3 9" id="KW-1003">Cell membrane</keyword>
<reference evidence="10 11" key="1">
    <citation type="submission" date="2012-06" db="EMBL/GenBank/DDBJ databases">
        <title>Finished chromosome of genome of Oscillatoria acuminata PCC 6304.</title>
        <authorList>
            <consortium name="US DOE Joint Genome Institute"/>
            <person name="Gugger M."/>
            <person name="Coursin T."/>
            <person name="Rippka R."/>
            <person name="Tandeau De Marsac N."/>
            <person name="Huntemann M."/>
            <person name="Wei C.-L."/>
            <person name="Han J."/>
            <person name="Detter J.C."/>
            <person name="Han C."/>
            <person name="Tapia R."/>
            <person name="Davenport K."/>
            <person name="Daligault H."/>
            <person name="Erkkila T."/>
            <person name="Gu W."/>
            <person name="Munk A.C.C."/>
            <person name="Teshima H."/>
            <person name="Xu Y."/>
            <person name="Chain P."/>
            <person name="Chen A."/>
            <person name="Krypides N."/>
            <person name="Mavromatis K."/>
            <person name="Markowitz V."/>
            <person name="Szeto E."/>
            <person name="Ivanova N."/>
            <person name="Mikhailova N."/>
            <person name="Ovchinnikova G."/>
            <person name="Pagani I."/>
            <person name="Pati A."/>
            <person name="Goodwin L."/>
            <person name="Peters L."/>
            <person name="Pitluck S."/>
            <person name="Woyke T."/>
            <person name="Kerfeld C."/>
        </authorList>
    </citation>
    <scope>NUCLEOTIDE SEQUENCE [LARGE SCALE GENOMIC DNA]</scope>
    <source>
        <strain evidence="10 11">PCC 6304</strain>
    </source>
</reference>
<gene>
    <name evidence="9" type="primary">secE</name>
    <name evidence="10" type="ORF">Oscil6304_5780</name>
</gene>
<dbReference type="GO" id="GO:0006605">
    <property type="term" value="P:protein targeting"/>
    <property type="evidence" value="ECO:0007669"/>
    <property type="project" value="UniProtKB-UniRule"/>
</dbReference>
<evidence type="ECO:0000256" key="2">
    <source>
        <dbReference type="ARBA" id="ARBA00022448"/>
    </source>
</evidence>
<name>K9TQX4_9CYAN</name>
<evidence type="ECO:0000256" key="8">
    <source>
        <dbReference type="ARBA" id="ARBA00023136"/>
    </source>
</evidence>